<sequence>MKFRKFAATSALVIAAVGISAGSSYAQPAAVDNPDIHYNANVVDKSVVLQTDVGSIDTEGNQLQVRDNLGNVVAGFPLSYLRDGLEYPIAAQADGANKITLTPSVDPATAHPAPMLHDVASREDMDDAMSNAGTEFALATGVGTLVGTVIGLGAGCALGALVGTPFLIIPGAIGGCLTGAALAAPLGAAAGMITVGGVAGIAVAIEYFNRINTPAAG</sequence>
<dbReference type="EMBL" id="QQAZ01000004">
    <property type="protein sequence ID" value="RDI51766.1"/>
    <property type="molecule type" value="Genomic_DNA"/>
</dbReference>
<comment type="caution">
    <text evidence="3">The sequence shown here is derived from an EMBL/GenBank/DDBJ whole genome shotgun (WGS) entry which is preliminary data.</text>
</comment>
<feature type="domain" description="DUF8020" evidence="2">
    <location>
        <begin position="35"/>
        <end position="104"/>
    </location>
</feature>
<organism evidence="3 4">
    <name type="scientific">Nocardia mexicana</name>
    <dbReference type="NCBI Taxonomy" id="279262"/>
    <lineage>
        <taxon>Bacteria</taxon>
        <taxon>Bacillati</taxon>
        <taxon>Actinomycetota</taxon>
        <taxon>Actinomycetes</taxon>
        <taxon>Mycobacteriales</taxon>
        <taxon>Nocardiaceae</taxon>
        <taxon>Nocardia</taxon>
    </lineage>
</organism>
<evidence type="ECO:0000313" key="4">
    <source>
        <dbReference type="Proteomes" id="UP000255355"/>
    </source>
</evidence>
<proteinExistence type="predicted"/>
<dbReference type="InterPro" id="IPR058333">
    <property type="entry name" value="DUF8020"/>
</dbReference>
<protein>
    <recommendedName>
        <fullName evidence="2">DUF8020 domain-containing protein</fullName>
    </recommendedName>
</protein>
<gene>
    <name evidence="3" type="ORF">DFR68_104250</name>
</gene>
<dbReference type="Pfam" id="PF26059">
    <property type="entry name" value="DUF8020"/>
    <property type="match status" value="1"/>
</dbReference>
<evidence type="ECO:0000313" key="3">
    <source>
        <dbReference type="EMBL" id="RDI51766.1"/>
    </source>
</evidence>
<dbReference type="Proteomes" id="UP000255355">
    <property type="component" value="Unassembled WGS sequence"/>
</dbReference>
<feature type="signal peptide" evidence="1">
    <location>
        <begin position="1"/>
        <end position="26"/>
    </location>
</feature>
<accession>A0A370H5W8</accession>
<feature type="chain" id="PRO_5017076988" description="DUF8020 domain-containing protein" evidence="1">
    <location>
        <begin position="27"/>
        <end position="217"/>
    </location>
</feature>
<keyword evidence="1" id="KW-0732">Signal</keyword>
<dbReference type="OrthoDB" id="4559752at2"/>
<evidence type="ECO:0000256" key="1">
    <source>
        <dbReference type="SAM" id="SignalP"/>
    </source>
</evidence>
<keyword evidence="4" id="KW-1185">Reference proteome</keyword>
<dbReference type="AlphaFoldDB" id="A0A370H5W8"/>
<dbReference type="RefSeq" id="WP_068014876.1">
    <property type="nucleotide sequence ID" value="NZ_QQAZ01000004.1"/>
</dbReference>
<evidence type="ECO:0000259" key="2">
    <source>
        <dbReference type="Pfam" id="PF26059"/>
    </source>
</evidence>
<reference evidence="3 4" key="1">
    <citation type="submission" date="2018-07" db="EMBL/GenBank/DDBJ databases">
        <title>Genomic Encyclopedia of Type Strains, Phase IV (KMG-IV): sequencing the most valuable type-strain genomes for metagenomic binning, comparative biology and taxonomic classification.</title>
        <authorList>
            <person name="Goeker M."/>
        </authorList>
    </citation>
    <scope>NUCLEOTIDE SEQUENCE [LARGE SCALE GENOMIC DNA]</scope>
    <source>
        <strain evidence="3 4">DSM 44952</strain>
    </source>
</reference>
<name>A0A370H5W8_9NOCA</name>